<dbReference type="EMBL" id="JACIDK010000005">
    <property type="protein sequence ID" value="MBB3892777.1"/>
    <property type="molecule type" value="Genomic_DNA"/>
</dbReference>
<reference evidence="2 3" key="1">
    <citation type="submission" date="2020-08" db="EMBL/GenBank/DDBJ databases">
        <title>Genomic Encyclopedia of Type Strains, Phase IV (KMG-IV): sequencing the most valuable type-strain genomes for metagenomic binning, comparative biology and taxonomic classification.</title>
        <authorList>
            <person name="Goeker M."/>
        </authorList>
    </citation>
    <scope>NUCLEOTIDE SEQUENCE [LARGE SCALE GENOMIC DNA]</scope>
    <source>
        <strain evidence="2 3">DSM 21793</strain>
    </source>
</reference>
<keyword evidence="1" id="KW-1133">Transmembrane helix</keyword>
<feature type="transmembrane region" description="Helical" evidence="1">
    <location>
        <begin position="6"/>
        <end position="27"/>
    </location>
</feature>
<keyword evidence="1" id="KW-0472">Membrane</keyword>
<accession>A0A840A6E2</accession>
<keyword evidence="1" id="KW-0812">Transmembrane</keyword>
<feature type="transmembrane region" description="Helical" evidence="1">
    <location>
        <begin position="48"/>
        <end position="68"/>
    </location>
</feature>
<name>A0A840A6E2_9CAUL</name>
<proteinExistence type="predicted"/>
<dbReference type="Proteomes" id="UP000530564">
    <property type="component" value="Unassembled WGS sequence"/>
</dbReference>
<organism evidence="2 3">
    <name type="scientific">Phenylobacterium haematophilum</name>
    <dbReference type="NCBI Taxonomy" id="98513"/>
    <lineage>
        <taxon>Bacteria</taxon>
        <taxon>Pseudomonadati</taxon>
        <taxon>Pseudomonadota</taxon>
        <taxon>Alphaproteobacteria</taxon>
        <taxon>Caulobacterales</taxon>
        <taxon>Caulobacteraceae</taxon>
        <taxon>Phenylobacterium</taxon>
    </lineage>
</organism>
<feature type="transmembrane region" description="Helical" evidence="1">
    <location>
        <begin position="74"/>
        <end position="96"/>
    </location>
</feature>
<keyword evidence="3" id="KW-1185">Reference proteome</keyword>
<comment type="caution">
    <text evidence="2">The sequence shown here is derived from an EMBL/GenBank/DDBJ whole genome shotgun (WGS) entry which is preliminary data.</text>
</comment>
<evidence type="ECO:0000256" key="1">
    <source>
        <dbReference type="SAM" id="Phobius"/>
    </source>
</evidence>
<dbReference type="RefSeq" id="WP_183775600.1">
    <property type="nucleotide sequence ID" value="NZ_JACIDK010000005.1"/>
</dbReference>
<evidence type="ECO:0000313" key="2">
    <source>
        <dbReference type="EMBL" id="MBB3892777.1"/>
    </source>
</evidence>
<gene>
    <name evidence="2" type="ORF">GGQ61_003513</name>
</gene>
<sequence length="114" mass="12252">MNVLSIAADTLWIIALSIMAGAARMAWRRMDAEVMVPMIGTWRLPRNLALVVPVAAAFVVGVVLLWGHRNAADLSANVIFFGLRATLAAIVAMVHLQWLKGALSTLEAEGSLKS</sequence>
<protein>
    <submittedName>
        <fullName evidence="2">Uncharacterized protein</fullName>
    </submittedName>
</protein>
<evidence type="ECO:0000313" key="3">
    <source>
        <dbReference type="Proteomes" id="UP000530564"/>
    </source>
</evidence>
<dbReference type="AlphaFoldDB" id="A0A840A6E2"/>